<dbReference type="STRING" id="288992.SAMN04488522_102777"/>
<dbReference type="SUPFAM" id="SSF55298">
    <property type="entry name" value="YjgF-like"/>
    <property type="match status" value="1"/>
</dbReference>
<name>A0A1M5AKA6_9SPHI</name>
<dbReference type="CDD" id="cd02199">
    <property type="entry name" value="YjgF_YER057c_UK114_like_1"/>
    <property type="match status" value="1"/>
</dbReference>
<sequence length="403" mass="42746">MDSVNSMRIKTGILIFLSLFSGSLLKAQSKMTTPPSEIKVLVLFNTESGGTYKMAKEIAAGIEKLPGAKAVLKQVPRIKPLENEAKQAFANIPYATINELPEYDGIAFGSAVHFGNMSADMRYFLDQSVGLWTAHKLEGKPATVFMSAGSGAGREGAILSFWNTLAVHGMTIVSPGIMGTSEIDKSIPQGNTVFGASSLAGAPDGNRPSKGELHIASLQGYALAKAAKGYQLTKTEVNPSNTPLMPASPKTSRIEAKLKALNIVLPDAPAPVGNYKPFRISGKQIFINQIALKAGKVEHPGMVGTEVTEEQAKLATRQTLLNVLAVLKQAAGGDLDNVKQAVQLTGFFYTAAGYTKHAVLMNEASNLLVEILGESGMHTRATVGASSLPMNSSVEIQAIFELE</sequence>
<dbReference type="GO" id="GO:0003955">
    <property type="term" value="F:NAD(P)H dehydrogenase (quinone) activity"/>
    <property type="evidence" value="ECO:0007669"/>
    <property type="project" value="InterPro"/>
</dbReference>
<dbReference type="AlphaFoldDB" id="A0A1M5AKA6"/>
<dbReference type="InterPro" id="IPR010089">
    <property type="entry name" value="Flavoprotein_WrbA-like"/>
</dbReference>
<evidence type="ECO:0000256" key="1">
    <source>
        <dbReference type="ARBA" id="ARBA00001917"/>
    </source>
</evidence>
<evidence type="ECO:0000313" key="4">
    <source>
        <dbReference type="EMBL" id="SHF30564.1"/>
    </source>
</evidence>
<feature type="domain" description="Flavodoxin-like" evidence="3">
    <location>
        <begin position="40"/>
        <end position="199"/>
    </location>
</feature>
<comment type="cofactor">
    <cofactor evidence="1">
        <name>FMN</name>
        <dbReference type="ChEBI" id="CHEBI:58210"/>
    </cofactor>
</comment>
<protein>
    <submittedName>
        <fullName evidence="4">NAD(P)H dehydrogenase (Quinone)</fullName>
    </submittedName>
</protein>
<dbReference type="InterPro" id="IPR035959">
    <property type="entry name" value="RutC-like_sf"/>
</dbReference>
<dbReference type="PANTHER" id="PTHR43760">
    <property type="entry name" value="ENDORIBONUCLEASE-RELATED"/>
    <property type="match status" value="1"/>
</dbReference>
<dbReference type="Gene3D" id="3.30.1330.40">
    <property type="entry name" value="RutC-like"/>
    <property type="match status" value="1"/>
</dbReference>
<evidence type="ECO:0000256" key="2">
    <source>
        <dbReference type="ARBA" id="ARBA00006961"/>
    </source>
</evidence>
<evidence type="ECO:0000313" key="5">
    <source>
        <dbReference type="Proteomes" id="UP000184287"/>
    </source>
</evidence>
<dbReference type="InterPro" id="IPR001226">
    <property type="entry name" value="Flavodoxin_CS"/>
</dbReference>
<dbReference type="Pfam" id="PF14588">
    <property type="entry name" value="YjgF_endoribonc"/>
    <property type="match status" value="1"/>
</dbReference>
<dbReference type="InterPro" id="IPR029039">
    <property type="entry name" value="Flavoprotein-like_sf"/>
</dbReference>
<dbReference type="InterPro" id="IPR008254">
    <property type="entry name" value="Flavodoxin/NO_synth"/>
</dbReference>
<dbReference type="Pfam" id="PF03358">
    <property type="entry name" value="FMN_red"/>
    <property type="match status" value="1"/>
</dbReference>
<dbReference type="GO" id="GO:0009055">
    <property type="term" value="F:electron transfer activity"/>
    <property type="evidence" value="ECO:0007669"/>
    <property type="project" value="InterPro"/>
</dbReference>
<dbReference type="InterPro" id="IPR013813">
    <property type="entry name" value="Endoribo_LPSP/chorism_mut-like"/>
</dbReference>
<dbReference type="RefSeq" id="WP_234994501.1">
    <property type="nucleotide sequence ID" value="NZ_FQUQ01000002.1"/>
</dbReference>
<accession>A0A1M5AKA6</accession>
<dbReference type="PANTHER" id="PTHR43760:SF1">
    <property type="entry name" value="ENDORIBONUCLEASE L-PSP_CHORISMATE MUTASE-LIKE DOMAIN-CONTAINING PROTEIN"/>
    <property type="match status" value="1"/>
</dbReference>
<dbReference type="SUPFAM" id="SSF52218">
    <property type="entry name" value="Flavoproteins"/>
    <property type="match status" value="1"/>
</dbReference>
<dbReference type="PROSITE" id="PS50902">
    <property type="entry name" value="FLAVODOXIN_LIKE"/>
    <property type="match status" value="1"/>
</dbReference>
<dbReference type="PROSITE" id="PS00201">
    <property type="entry name" value="FLAVODOXIN"/>
    <property type="match status" value="1"/>
</dbReference>
<dbReference type="Gene3D" id="3.40.50.360">
    <property type="match status" value="1"/>
</dbReference>
<proteinExistence type="inferred from homology"/>
<evidence type="ECO:0000259" key="3">
    <source>
        <dbReference type="PROSITE" id="PS50902"/>
    </source>
</evidence>
<dbReference type="NCBIfam" id="NF002999">
    <property type="entry name" value="PRK03767.1"/>
    <property type="match status" value="1"/>
</dbReference>
<dbReference type="InterPro" id="IPR005025">
    <property type="entry name" value="FMN_Rdtase-like_dom"/>
</dbReference>
<comment type="similarity">
    <text evidence="2">Belongs to the WrbA family.</text>
</comment>
<reference evidence="5" key="1">
    <citation type="submission" date="2016-11" db="EMBL/GenBank/DDBJ databases">
        <authorList>
            <person name="Varghese N."/>
            <person name="Submissions S."/>
        </authorList>
    </citation>
    <scope>NUCLEOTIDE SEQUENCE [LARGE SCALE GENOMIC DNA]</scope>
    <source>
        <strain evidence="5">DSM 16990</strain>
    </source>
</reference>
<dbReference type="NCBIfam" id="TIGR01755">
    <property type="entry name" value="flav_wrbA"/>
    <property type="match status" value="1"/>
</dbReference>
<dbReference type="GO" id="GO:0010181">
    <property type="term" value="F:FMN binding"/>
    <property type="evidence" value="ECO:0007669"/>
    <property type="project" value="InterPro"/>
</dbReference>
<organism evidence="4 5">
    <name type="scientific">Pedobacter caeni</name>
    <dbReference type="NCBI Taxonomy" id="288992"/>
    <lineage>
        <taxon>Bacteria</taxon>
        <taxon>Pseudomonadati</taxon>
        <taxon>Bacteroidota</taxon>
        <taxon>Sphingobacteriia</taxon>
        <taxon>Sphingobacteriales</taxon>
        <taxon>Sphingobacteriaceae</taxon>
        <taxon>Pedobacter</taxon>
    </lineage>
</organism>
<dbReference type="Proteomes" id="UP000184287">
    <property type="component" value="Unassembled WGS sequence"/>
</dbReference>
<keyword evidence="5" id="KW-1185">Reference proteome</keyword>
<dbReference type="EMBL" id="FQUQ01000002">
    <property type="protein sequence ID" value="SHF30564.1"/>
    <property type="molecule type" value="Genomic_DNA"/>
</dbReference>
<gene>
    <name evidence="4" type="ORF">SAMN04488522_102777</name>
</gene>